<keyword evidence="5 6" id="KW-0472">Membrane</keyword>
<dbReference type="AlphaFoldDB" id="A0AAE0YHW7"/>
<evidence type="ECO:0000313" key="8">
    <source>
        <dbReference type="Proteomes" id="UP001283361"/>
    </source>
</evidence>
<evidence type="ECO:0000256" key="2">
    <source>
        <dbReference type="ARBA" id="ARBA00006824"/>
    </source>
</evidence>
<keyword evidence="8" id="KW-1185">Reference proteome</keyword>
<dbReference type="PANTHER" id="PTHR11266:SF8">
    <property type="entry name" value="MPV17-LIKE PROTEIN 2"/>
    <property type="match status" value="1"/>
</dbReference>
<evidence type="ECO:0008006" key="9">
    <source>
        <dbReference type="Google" id="ProtNLM"/>
    </source>
</evidence>
<evidence type="ECO:0000256" key="5">
    <source>
        <dbReference type="ARBA" id="ARBA00023136"/>
    </source>
</evidence>
<feature type="transmembrane region" description="Helical" evidence="6">
    <location>
        <begin position="35"/>
        <end position="57"/>
    </location>
</feature>
<gene>
    <name evidence="7" type="ORF">RRG08_003582</name>
</gene>
<comment type="caution">
    <text evidence="7">The sequence shown here is derived from an EMBL/GenBank/DDBJ whole genome shotgun (WGS) entry which is preliminary data.</text>
</comment>
<keyword evidence="3 6" id="KW-0812">Transmembrane</keyword>
<protein>
    <recommendedName>
        <fullName evidence="9">Mpv17-like protein 2</fullName>
    </recommendedName>
</protein>
<dbReference type="GO" id="GO:0016020">
    <property type="term" value="C:membrane"/>
    <property type="evidence" value="ECO:0007669"/>
    <property type="project" value="UniProtKB-SubCell"/>
</dbReference>
<sequence>MLKNLGPFRTAAIAIFFYHGCVSPNIHKAFQSVDAAASVLSSIVCNVAADATVQLYFTCKRKQKDFDRRWLFSFKRSGYNAIVGLALGCITYVWHKSLHEIYDASELKDLAAVVVLESVVHIPLTLTAHIFGMGLLEKGEWFCVYEEWKQRFTDLYFTNLISWIPWKVCILTIAPIPCQTAYTNFYAYLWNVYLTDSLEEEYIGKSPSPQGGHYPEQYPGQYPNTPEAEPFTIGGAAAVTTSRSSVV</sequence>
<dbReference type="GO" id="GO:0005739">
    <property type="term" value="C:mitochondrion"/>
    <property type="evidence" value="ECO:0007669"/>
    <property type="project" value="TreeGrafter"/>
</dbReference>
<evidence type="ECO:0000313" key="7">
    <source>
        <dbReference type="EMBL" id="KAK3746143.1"/>
    </source>
</evidence>
<evidence type="ECO:0000256" key="6">
    <source>
        <dbReference type="RuleBase" id="RU363053"/>
    </source>
</evidence>
<feature type="transmembrane region" description="Helical" evidence="6">
    <location>
        <begin position="78"/>
        <end position="95"/>
    </location>
</feature>
<evidence type="ECO:0000256" key="1">
    <source>
        <dbReference type="ARBA" id="ARBA00004141"/>
    </source>
</evidence>
<keyword evidence="4 6" id="KW-1133">Transmembrane helix</keyword>
<dbReference type="InterPro" id="IPR007248">
    <property type="entry name" value="Mpv17_PMP22"/>
</dbReference>
<reference evidence="7" key="1">
    <citation type="journal article" date="2023" name="G3 (Bethesda)">
        <title>A reference genome for the long-term kleptoplast-retaining sea slug Elysia crispata morphotype clarki.</title>
        <authorList>
            <person name="Eastman K.E."/>
            <person name="Pendleton A.L."/>
            <person name="Shaikh M.A."/>
            <person name="Suttiyut T."/>
            <person name="Ogas R."/>
            <person name="Tomko P."/>
            <person name="Gavelis G."/>
            <person name="Widhalm J.R."/>
            <person name="Wisecaver J.H."/>
        </authorList>
    </citation>
    <scope>NUCLEOTIDE SEQUENCE</scope>
    <source>
        <strain evidence="7">ECLA1</strain>
    </source>
</reference>
<dbReference type="Proteomes" id="UP001283361">
    <property type="component" value="Unassembled WGS sequence"/>
</dbReference>
<proteinExistence type="inferred from homology"/>
<evidence type="ECO:0000256" key="4">
    <source>
        <dbReference type="ARBA" id="ARBA00022989"/>
    </source>
</evidence>
<dbReference type="PANTHER" id="PTHR11266">
    <property type="entry name" value="PEROXISOMAL MEMBRANE PROTEIN 2, PXMP2 MPV17"/>
    <property type="match status" value="1"/>
</dbReference>
<name>A0AAE0YHW7_9GAST</name>
<accession>A0AAE0YHW7</accession>
<organism evidence="7 8">
    <name type="scientific">Elysia crispata</name>
    <name type="common">lettuce slug</name>
    <dbReference type="NCBI Taxonomy" id="231223"/>
    <lineage>
        <taxon>Eukaryota</taxon>
        <taxon>Metazoa</taxon>
        <taxon>Spiralia</taxon>
        <taxon>Lophotrochozoa</taxon>
        <taxon>Mollusca</taxon>
        <taxon>Gastropoda</taxon>
        <taxon>Heterobranchia</taxon>
        <taxon>Euthyneura</taxon>
        <taxon>Panpulmonata</taxon>
        <taxon>Sacoglossa</taxon>
        <taxon>Placobranchoidea</taxon>
        <taxon>Plakobranchidae</taxon>
        <taxon>Elysia</taxon>
    </lineage>
</organism>
<dbReference type="GO" id="GO:0061668">
    <property type="term" value="P:mitochondrial ribosome assembly"/>
    <property type="evidence" value="ECO:0007669"/>
    <property type="project" value="TreeGrafter"/>
</dbReference>
<feature type="transmembrane region" description="Helical" evidence="6">
    <location>
        <begin position="110"/>
        <end position="131"/>
    </location>
</feature>
<evidence type="ECO:0000256" key="3">
    <source>
        <dbReference type="ARBA" id="ARBA00022692"/>
    </source>
</evidence>
<dbReference type="EMBL" id="JAWDGP010006167">
    <property type="protein sequence ID" value="KAK3746143.1"/>
    <property type="molecule type" value="Genomic_DNA"/>
</dbReference>
<comment type="similarity">
    <text evidence="2 6">Belongs to the peroxisomal membrane protein PXMP2/4 family.</text>
</comment>
<comment type="subcellular location">
    <subcellularLocation>
        <location evidence="1">Membrane</location>
        <topology evidence="1">Multi-pass membrane protein</topology>
    </subcellularLocation>
</comment>
<dbReference type="Pfam" id="PF04117">
    <property type="entry name" value="Mpv17_PMP22"/>
    <property type="match status" value="1"/>
</dbReference>